<keyword evidence="2" id="KW-1185">Reference proteome</keyword>
<gene>
    <name evidence="1" type="ORF">LACBIDRAFT_312628</name>
</gene>
<dbReference type="Proteomes" id="UP000001194">
    <property type="component" value="Unassembled WGS sequence"/>
</dbReference>
<proteinExistence type="predicted"/>
<name>B0DWI9_LACBS</name>
<sequence length="86" mass="10189">MHHKHCRKLCDKEVRDDQRPFKFHRPPLWKHPKVFVHNQYVGVNQNSLKHHAAHPRHNCEASTLLPTTSTLQLQILIPPSEFTWPT</sequence>
<dbReference type="HOGENOM" id="CLU_2498249_0_0_1"/>
<accession>B0DWI9</accession>
<organism evidence="2">
    <name type="scientific">Laccaria bicolor (strain S238N-H82 / ATCC MYA-4686)</name>
    <name type="common">Bicoloured deceiver</name>
    <name type="synonym">Laccaria laccata var. bicolor</name>
    <dbReference type="NCBI Taxonomy" id="486041"/>
    <lineage>
        <taxon>Eukaryota</taxon>
        <taxon>Fungi</taxon>
        <taxon>Dikarya</taxon>
        <taxon>Basidiomycota</taxon>
        <taxon>Agaricomycotina</taxon>
        <taxon>Agaricomycetes</taxon>
        <taxon>Agaricomycetidae</taxon>
        <taxon>Agaricales</taxon>
        <taxon>Agaricineae</taxon>
        <taxon>Hydnangiaceae</taxon>
        <taxon>Laccaria</taxon>
    </lineage>
</organism>
<dbReference type="EMBL" id="DS547143">
    <property type="protein sequence ID" value="EDR01099.1"/>
    <property type="molecule type" value="Genomic_DNA"/>
</dbReference>
<evidence type="ECO:0000313" key="1">
    <source>
        <dbReference type="EMBL" id="EDR01099.1"/>
    </source>
</evidence>
<dbReference type="AlphaFoldDB" id="B0DWI9"/>
<evidence type="ECO:0000313" key="2">
    <source>
        <dbReference type="Proteomes" id="UP000001194"/>
    </source>
</evidence>
<reference evidence="1 2" key="1">
    <citation type="journal article" date="2008" name="Nature">
        <title>The genome of Laccaria bicolor provides insights into mycorrhizal symbiosis.</title>
        <authorList>
            <person name="Martin F."/>
            <person name="Aerts A."/>
            <person name="Ahren D."/>
            <person name="Brun A."/>
            <person name="Danchin E.G.J."/>
            <person name="Duchaussoy F."/>
            <person name="Gibon J."/>
            <person name="Kohler A."/>
            <person name="Lindquist E."/>
            <person name="Pereda V."/>
            <person name="Salamov A."/>
            <person name="Shapiro H.J."/>
            <person name="Wuyts J."/>
            <person name="Blaudez D."/>
            <person name="Buee M."/>
            <person name="Brokstein P."/>
            <person name="Canbaeck B."/>
            <person name="Cohen D."/>
            <person name="Courty P.E."/>
            <person name="Coutinho P.M."/>
            <person name="Delaruelle C."/>
            <person name="Detter J.C."/>
            <person name="Deveau A."/>
            <person name="DiFazio S."/>
            <person name="Duplessis S."/>
            <person name="Fraissinet-Tachet L."/>
            <person name="Lucic E."/>
            <person name="Frey-Klett P."/>
            <person name="Fourrey C."/>
            <person name="Feussner I."/>
            <person name="Gay G."/>
            <person name="Grimwood J."/>
            <person name="Hoegger P.J."/>
            <person name="Jain P."/>
            <person name="Kilaru S."/>
            <person name="Labbe J."/>
            <person name="Lin Y.C."/>
            <person name="Legue V."/>
            <person name="Le Tacon F."/>
            <person name="Marmeisse R."/>
            <person name="Melayah D."/>
            <person name="Montanini B."/>
            <person name="Muratet M."/>
            <person name="Nehls U."/>
            <person name="Niculita-Hirzel H."/>
            <person name="Oudot-Le Secq M.P."/>
            <person name="Peter M."/>
            <person name="Quesneville H."/>
            <person name="Rajashekar B."/>
            <person name="Reich M."/>
            <person name="Rouhier N."/>
            <person name="Schmutz J."/>
            <person name="Yin T."/>
            <person name="Chalot M."/>
            <person name="Henrissat B."/>
            <person name="Kuees U."/>
            <person name="Lucas S."/>
            <person name="Van de Peer Y."/>
            <person name="Podila G.K."/>
            <person name="Polle A."/>
            <person name="Pukkila P.J."/>
            <person name="Richardson P.M."/>
            <person name="Rouze P."/>
            <person name="Sanders I.R."/>
            <person name="Stajich J.E."/>
            <person name="Tunlid A."/>
            <person name="Tuskan G."/>
            <person name="Grigoriev I.V."/>
        </authorList>
    </citation>
    <scope>NUCLEOTIDE SEQUENCE [LARGE SCALE GENOMIC DNA]</scope>
    <source>
        <strain evidence="2">S238N-H82 / ATCC MYA-4686</strain>
    </source>
</reference>
<protein>
    <submittedName>
        <fullName evidence="1">Predicted protein</fullName>
    </submittedName>
</protein>
<dbReference type="InParanoid" id="B0DWI9"/>
<dbReference type="RefSeq" id="XP_001888318.1">
    <property type="nucleotide sequence ID" value="XM_001888283.1"/>
</dbReference>
<dbReference type="KEGG" id="lbc:LACBIDRAFT_312628"/>
<dbReference type="GeneID" id="6083912"/>